<gene>
    <name evidence="3" type="ORF">LV92_01719</name>
</gene>
<reference evidence="3 4" key="1">
    <citation type="submission" date="2018-06" db="EMBL/GenBank/DDBJ databases">
        <title>Genomic Encyclopedia of Archaeal and Bacterial Type Strains, Phase II (KMG-II): from individual species to whole genera.</title>
        <authorList>
            <person name="Goeker M."/>
        </authorList>
    </citation>
    <scope>NUCLEOTIDE SEQUENCE [LARGE SCALE GENOMIC DNA]</scope>
    <source>
        <strain evidence="3 4">DSM 23522</strain>
    </source>
</reference>
<dbReference type="Proteomes" id="UP000249696">
    <property type="component" value="Unassembled WGS sequence"/>
</dbReference>
<sequence>MKRRNKCITFIILLACSLSYGQMEQYQYKRLITGVNNQWHTVPLPDSMFGKVSNNLSDLRIYGLEGNKDTIEVPYLLRINSEKINSTAINFNIVNTSHNHNGYYYTFEVATEAVIDQIKLDFEERNFDWKIELQGSQQQEEWFTLVNDYRILSVKNELTDYQFTTIALPSSKYRFFRLLIKSDKKPNLITAQISINEILEGKFINYPVKAKNIQGNKSERTTEITLDLAKAVPISSISLGVQEEYDYYRPITISHVTDSIKTERGWNYNYNNLLSGTLSSLEESSFDFPSTIVQKMKITVYNGDNQPLNFENIEVKGFLHELVARFTTEATYYLTYGNNHVAMPNYDIAQFSKNIPKILTPLKVGSEQELKKLQLLEKEPIFKNKAWLWGIIVLIVIVLGWFSLTMIKKKD</sequence>
<evidence type="ECO:0000313" key="3">
    <source>
        <dbReference type="EMBL" id="RAJ12484.1"/>
    </source>
</evidence>
<dbReference type="EMBL" id="QLLN01000003">
    <property type="protein sequence ID" value="RAJ12484.1"/>
    <property type="molecule type" value="Genomic_DNA"/>
</dbReference>
<accession>A0A327RA33</accession>
<feature type="transmembrane region" description="Helical" evidence="1">
    <location>
        <begin position="386"/>
        <end position="407"/>
    </location>
</feature>
<evidence type="ECO:0000256" key="1">
    <source>
        <dbReference type="SAM" id="Phobius"/>
    </source>
</evidence>
<keyword evidence="4" id="KW-1185">Reference proteome</keyword>
<dbReference type="AlphaFoldDB" id="A0A327RA33"/>
<feature type="signal peptide" evidence="2">
    <location>
        <begin position="1"/>
        <end position="21"/>
    </location>
</feature>
<protein>
    <submittedName>
        <fullName evidence="3">Uncharacterized protein DUF3999</fullName>
    </submittedName>
</protein>
<evidence type="ECO:0000256" key="2">
    <source>
        <dbReference type="SAM" id="SignalP"/>
    </source>
</evidence>
<keyword evidence="1" id="KW-0812">Transmembrane</keyword>
<evidence type="ECO:0000313" key="4">
    <source>
        <dbReference type="Proteomes" id="UP000249696"/>
    </source>
</evidence>
<proteinExistence type="predicted"/>
<feature type="chain" id="PRO_5016234701" evidence="2">
    <location>
        <begin position="22"/>
        <end position="411"/>
    </location>
</feature>
<keyword evidence="1" id="KW-1133">Transmembrane helix</keyword>
<name>A0A327RA33_9FLAO</name>
<dbReference type="RefSeq" id="WP_111623225.1">
    <property type="nucleotide sequence ID" value="NZ_QLLN01000003.1"/>
</dbReference>
<dbReference type="Pfam" id="PF13163">
    <property type="entry name" value="DUF3999"/>
    <property type="match status" value="1"/>
</dbReference>
<dbReference type="OrthoDB" id="994644at2"/>
<keyword evidence="1" id="KW-0472">Membrane</keyword>
<comment type="caution">
    <text evidence="3">The sequence shown here is derived from an EMBL/GenBank/DDBJ whole genome shotgun (WGS) entry which is preliminary data.</text>
</comment>
<dbReference type="InterPro" id="IPR025060">
    <property type="entry name" value="DUF3999"/>
</dbReference>
<keyword evidence="2" id="KW-0732">Signal</keyword>
<organism evidence="3 4">
    <name type="scientific">Arenibacter echinorum</name>
    <dbReference type="NCBI Taxonomy" id="440515"/>
    <lineage>
        <taxon>Bacteria</taxon>
        <taxon>Pseudomonadati</taxon>
        <taxon>Bacteroidota</taxon>
        <taxon>Flavobacteriia</taxon>
        <taxon>Flavobacteriales</taxon>
        <taxon>Flavobacteriaceae</taxon>
        <taxon>Arenibacter</taxon>
    </lineage>
</organism>